<dbReference type="GO" id="GO:0016829">
    <property type="term" value="F:lyase activity"/>
    <property type="evidence" value="ECO:0007669"/>
    <property type="project" value="InterPro"/>
</dbReference>
<feature type="transmembrane region" description="Helical" evidence="5">
    <location>
        <begin position="6"/>
        <end position="25"/>
    </location>
</feature>
<dbReference type="Proteomes" id="UP000428260">
    <property type="component" value="Chromosome"/>
</dbReference>
<feature type="transmembrane region" description="Helical" evidence="5">
    <location>
        <begin position="61"/>
        <end position="82"/>
    </location>
</feature>
<feature type="transmembrane region" description="Helical" evidence="5">
    <location>
        <begin position="94"/>
        <end position="114"/>
    </location>
</feature>
<evidence type="ECO:0000256" key="3">
    <source>
        <dbReference type="ARBA" id="ARBA00022989"/>
    </source>
</evidence>
<proteinExistence type="predicted"/>
<organism evidence="6 7">
    <name type="scientific">Maribellus comscasis</name>
    <dbReference type="NCBI Taxonomy" id="2681766"/>
    <lineage>
        <taxon>Bacteria</taxon>
        <taxon>Pseudomonadati</taxon>
        <taxon>Bacteroidota</taxon>
        <taxon>Bacteroidia</taxon>
        <taxon>Marinilabiliales</taxon>
        <taxon>Prolixibacteraceae</taxon>
        <taxon>Maribellus</taxon>
    </lineage>
</organism>
<dbReference type="Pfam" id="PF25129">
    <property type="entry name" value="Pyr4-TMTC"/>
    <property type="match status" value="1"/>
</dbReference>
<dbReference type="PANTHER" id="PTHR42038:SF2">
    <property type="entry name" value="TERPENE CYCLASE AUSL"/>
    <property type="match status" value="1"/>
</dbReference>
<dbReference type="InterPro" id="IPR039020">
    <property type="entry name" value="PaxB-like"/>
</dbReference>
<evidence type="ECO:0000313" key="6">
    <source>
        <dbReference type="EMBL" id="QGY48172.1"/>
    </source>
</evidence>
<gene>
    <name evidence="6" type="ORF">GM418_20465</name>
</gene>
<name>A0A6I6K6N4_9BACT</name>
<feature type="transmembrane region" description="Helical" evidence="5">
    <location>
        <begin position="120"/>
        <end position="143"/>
    </location>
</feature>
<dbReference type="GO" id="GO:0016020">
    <property type="term" value="C:membrane"/>
    <property type="evidence" value="ECO:0007669"/>
    <property type="project" value="UniProtKB-SubCell"/>
</dbReference>
<evidence type="ECO:0000256" key="2">
    <source>
        <dbReference type="ARBA" id="ARBA00022692"/>
    </source>
</evidence>
<protein>
    <submittedName>
        <fullName evidence="6">Uncharacterized protein</fullName>
    </submittedName>
</protein>
<dbReference type="KEGG" id="mcos:GM418_20465"/>
<keyword evidence="7" id="KW-1185">Reference proteome</keyword>
<dbReference type="EMBL" id="CP046401">
    <property type="protein sequence ID" value="QGY48172.1"/>
    <property type="molecule type" value="Genomic_DNA"/>
</dbReference>
<keyword evidence="3 5" id="KW-1133">Transmembrane helix</keyword>
<evidence type="ECO:0000313" key="7">
    <source>
        <dbReference type="Proteomes" id="UP000428260"/>
    </source>
</evidence>
<keyword evidence="4 5" id="KW-0472">Membrane</keyword>
<evidence type="ECO:0000256" key="4">
    <source>
        <dbReference type="ARBA" id="ARBA00023136"/>
    </source>
</evidence>
<comment type="subcellular location">
    <subcellularLocation>
        <location evidence="1">Membrane</location>
        <topology evidence="1">Multi-pass membrane protein</topology>
    </subcellularLocation>
</comment>
<dbReference type="PANTHER" id="PTHR42038">
    <property type="match status" value="1"/>
</dbReference>
<accession>A0A6I6K6N4</accession>
<keyword evidence="2 5" id="KW-0812">Transmembrane</keyword>
<evidence type="ECO:0000256" key="5">
    <source>
        <dbReference type="SAM" id="Phobius"/>
    </source>
</evidence>
<feature type="transmembrane region" description="Helical" evidence="5">
    <location>
        <begin position="155"/>
        <end position="178"/>
    </location>
</feature>
<dbReference type="AlphaFoldDB" id="A0A6I6K6N4"/>
<reference evidence="6 7" key="1">
    <citation type="submission" date="2019-11" db="EMBL/GenBank/DDBJ databases">
        <authorList>
            <person name="Zheng R.K."/>
            <person name="Sun C.M."/>
        </authorList>
    </citation>
    <scope>NUCLEOTIDE SEQUENCE [LARGE SCALE GENOMIC DNA]</scope>
    <source>
        <strain evidence="6 7">WC007</strain>
    </source>
</reference>
<feature type="transmembrane region" description="Helical" evidence="5">
    <location>
        <begin position="184"/>
        <end position="203"/>
    </location>
</feature>
<evidence type="ECO:0000256" key="1">
    <source>
        <dbReference type="ARBA" id="ARBA00004141"/>
    </source>
</evidence>
<sequence>MKIFLMLISGIAWTVVYIDCIRIGFKHKTYAIPLWALALNISWEIQHGIIGFHILGPSLQVVINGIWALFDIIILITFFKFGKKYFPKNIKNKWFYIWGILVLLVSFVVEFIFIVEFGRILGGGYSAFLQNLLMSVLFIRMLVQRNSAEGQSTTIAISKFVGTLAPTVLFGIVGSITMGGPNKLMLWTGILIAVIDVIYIMMLQKAKQKERLNEKSFLF</sequence>